<reference evidence="3" key="1">
    <citation type="journal article" date="2011" name="J. Bacteriol.">
        <title>Genome sequences of eight morphologically diverse alphaproteobacteria.</title>
        <authorList>
            <consortium name="US DOE Joint Genome Institute"/>
            <person name="Brown P.J."/>
            <person name="Kysela D.T."/>
            <person name="Buechlein A."/>
            <person name="Hemmerich C."/>
            <person name="Brun Y.V."/>
        </authorList>
    </citation>
    <scope>NUCLEOTIDE SEQUENCE [LARGE SCALE GENOMIC DNA]</scope>
    <source>
        <strain evidence="3">ATCC 15264 / DSM 4735 / LMG 14903 / NBRC 16000 / CB 81</strain>
    </source>
</reference>
<gene>
    <name evidence="2" type="ordered locus">Bresu_1841</name>
</gene>
<evidence type="ECO:0000313" key="3">
    <source>
        <dbReference type="Proteomes" id="UP000002696"/>
    </source>
</evidence>
<dbReference type="AlphaFoldDB" id="D9QHI6"/>
<keyword evidence="1" id="KW-0732">Signal</keyword>
<sequence length="110" mass="10915">MMKSILAAAALAAVATAASAQTAPATPPADHAAHADHAALPTITSSIKDLLANPATAAVLEKHLPGVSQHPALPQFQDMTLSQVAPLSGGAVTPAIIEAIDTDLKALPAT</sequence>
<feature type="chain" id="PRO_5003126787" evidence="1">
    <location>
        <begin position="21"/>
        <end position="110"/>
    </location>
</feature>
<dbReference type="EMBL" id="CP002102">
    <property type="protein sequence ID" value="ADL01152.1"/>
    <property type="molecule type" value="Genomic_DNA"/>
</dbReference>
<dbReference type="BioCyc" id="BSUB633149:G1GM8-1835-MONOMER"/>
<feature type="signal peptide" evidence="1">
    <location>
        <begin position="1"/>
        <end position="20"/>
    </location>
</feature>
<dbReference type="STRING" id="633149.Bresu_1841"/>
<name>D9QHI6_BRESC</name>
<dbReference type="InParanoid" id="D9QHI6"/>
<dbReference type="Proteomes" id="UP000002696">
    <property type="component" value="Chromosome"/>
</dbReference>
<organism evidence="2 3">
    <name type="scientific">Brevundimonas subvibrioides (strain ATCC 15264 / DSM 4735 / LMG 14903 / NBRC 16000 / CB 81)</name>
    <name type="common">Caulobacter subvibrioides</name>
    <dbReference type="NCBI Taxonomy" id="633149"/>
    <lineage>
        <taxon>Bacteria</taxon>
        <taxon>Pseudomonadati</taxon>
        <taxon>Pseudomonadota</taxon>
        <taxon>Alphaproteobacteria</taxon>
        <taxon>Caulobacterales</taxon>
        <taxon>Caulobacteraceae</taxon>
        <taxon>Brevundimonas</taxon>
    </lineage>
</organism>
<dbReference type="KEGG" id="bsb:Bresu_1841"/>
<evidence type="ECO:0000313" key="2">
    <source>
        <dbReference type="EMBL" id="ADL01152.1"/>
    </source>
</evidence>
<dbReference type="HOGENOM" id="CLU_173086_0_0_5"/>
<accession>D9QHI6</accession>
<dbReference type="RefSeq" id="WP_013269253.1">
    <property type="nucleotide sequence ID" value="NC_014375.1"/>
</dbReference>
<protein>
    <submittedName>
        <fullName evidence="2">Uncharacterized protein</fullName>
    </submittedName>
</protein>
<keyword evidence="3" id="KW-1185">Reference proteome</keyword>
<dbReference type="eggNOG" id="ENOG5033DRN">
    <property type="taxonomic scope" value="Bacteria"/>
</dbReference>
<dbReference type="OrthoDB" id="7211154at2"/>
<proteinExistence type="predicted"/>
<evidence type="ECO:0000256" key="1">
    <source>
        <dbReference type="SAM" id="SignalP"/>
    </source>
</evidence>